<feature type="transmembrane region" description="Helical" evidence="1">
    <location>
        <begin position="24"/>
        <end position="40"/>
    </location>
</feature>
<dbReference type="InterPro" id="IPR021690">
    <property type="entry name" value="DUF3272"/>
</dbReference>
<keyword evidence="1" id="KW-0812">Transmembrane</keyword>
<sequence>MPIFQFIIMAVSSAFETIFMTEAFFAQEYLLVAFWGFFLYRNLRLAYRVDQFTNNVLKHLTKK</sequence>
<dbReference type="Pfam" id="PF11676">
    <property type="entry name" value="DUF3272"/>
    <property type="match status" value="1"/>
</dbReference>
<evidence type="ECO:0000313" key="3">
    <source>
        <dbReference type="Proteomes" id="UP001595807"/>
    </source>
</evidence>
<gene>
    <name evidence="2" type="ORF">ACFORF_10435</name>
</gene>
<dbReference type="RefSeq" id="WP_380427979.1">
    <property type="nucleotide sequence ID" value="NZ_JBHRZV010000052.1"/>
</dbReference>
<keyword evidence="1" id="KW-1133">Transmembrane helix</keyword>
<protein>
    <submittedName>
        <fullName evidence="2">DUF3272 family protein</fullName>
    </submittedName>
</protein>
<comment type="caution">
    <text evidence="2">The sequence shown here is derived from an EMBL/GenBank/DDBJ whole genome shotgun (WGS) entry which is preliminary data.</text>
</comment>
<dbReference type="EMBL" id="JBHRZV010000052">
    <property type="protein sequence ID" value="MFC3928968.1"/>
    <property type="molecule type" value="Genomic_DNA"/>
</dbReference>
<evidence type="ECO:0000256" key="1">
    <source>
        <dbReference type="SAM" id="Phobius"/>
    </source>
</evidence>
<reference evidence="3" key="1">
    <citation type="journal article" date="2019" name="Int. J. Syst. Evol. Microbiol.">
        <title>The Global Catalogue of Microorganisms (GCM) 10K type strain sequencing project: providing services to taxonomists for standard genome sequencing and annotation.</title>
        <authorList>
            <consortium name="The Broad Institute Genomics Platform"/>
            <consortium name="The Broad Institute Genome Sequencing Center for Infectious Disease"/>
            <person name="Wu L."/>
            <person name="Ma J."/>
        </authorList>
    </citation>
    <scope>NUCLEOTIDE SEQUENCE [LARGE SCALE GENOMIC DNA]</scope>
    <source>
        <strain evidence="3">CCUG 67170</strain>
    </source>
</reference>
<dbReference type="Proteomes" id="UP001595807">
    <property type="component" value="Unassembled WGS sequence"/>
</dbReference>
<name>A0ABV8CY60_9STRE</name>
<accession>A0ABV8CY60</accession>
<keyword evidence="3" id="KW-1185">Reference proteome</keyword>
<keyword evidence="1" id="KW-0472">Membrane</keyword>
<evidence type="ECO:0000313" key="2">
    <source>
        <dbReference type="EMBL" id="MFC3928968.1"/>
    </source>
</evidence>
<organism evidence="2 3">
    <name type="scientific">Streptococcus caprae</name>
    <dbReference type="NCBI Taxonomy" id="1640501"/>
    <lineage>
        <taxon>Bacteria</taxon>
        <taxon>Bacillati</taxon>
        <taxon>Bacillota</taxon>
        <taxon>Bacilli</taxon>
        <taxon>Lactobacillales</taxon>
        <taxon>Streptococcaceae</taxon>
        <taxon>Streptococcus</taxon>
    </lineage>
</organism>
<proteinExistence type="predicted"/>